<evidence type="ECO:0000313" key="2">
    <source>
        <dbReference type="EMBL" id="ALK84509.1"/>
    </source>
</evidence>
<dbReference type="SUPFAM" id="SSF102114">
    <property type="entry name" value="Radical SAM enzymes"/>
    <property type="match status" value="1"/>
</dbReference>
<proteinExistence type="inferred from homology"/>
<dbReference type="InterPro" id="IPR023404">
    <property type="entry name" value="rSAM_horseshoe"/>
</dbReference>
<dbReference type="Proteomes" id="UP000061587">
    <property type="component" value="Chromosome"/>
</dbReference>
<dbReference type="EMBL" id="CP013020">
    <property type="protein sequence ID" value="ALK84509.1"/>
    <property type="molecule type" value="Genomic_DNA"/>
</dbReference>
<dbReference type="InterPro" id="IPR013704">
    <property type="entry name" value="UPF0313_N"/>
</dbReference>
<feature type="binding site" evidence="1">
    <location>
        <position position="347"/>
    </location>
    <ligand>
        <name>[4Fe-4S] cluster</name>
        <dbReference type="ChEBI" id="CHEBI:49883"/>
        <note>4Fe-4S-S-AdoMet</note>
    </ligand>
</feature>
<keyword evidence="1" id="KW-0479">Metal-binding</keyword>
<dbReference type="Gene3D" id="3.80.30.20">
    <property type="entry name" value="tm_1862 like domain"/>
    <property type="match status" value="1"/>
</dbReference>
<dbReference type="PANTHER" id="PTHR32331:SF0">
    <property type="entry name" value="UPF0313 PROTEIN YGIQ"/>
    <property type="match status" value="1"/>
</dbReference>
<dbReference type="PATRIC" id="fig|821.40.peg.2283"/>
<keyword evidence="1" id="KW-0411">Iron-sulfur</keyword>
<dbReference type="InterPro" id="IPR007197">
    <property type="entry name" value="rSAM"/>
</dbReference>
<dbReference type="InterPro" id="IPR058240">
    <property type="entry name" value="rSAM_sf"/>
</dbReference>
<dbReference type="SFLD" id="SFLDG01082">
    <property type="entry name" value="B12-binding_domain_containing"/>
    <property type="match status" value="1"/>
</dbReference>
<keyword evidence="1" id="KW-0004">4Fe-4S</keyword>
<keyword evidence="1" id="KW-0949">S-adenosyl-L-methionine</keyword>
<dbReference type="GO" id="GO:0005506">
    <property type="term" value="F:iron ion binding"/>
    <property type="evidence" value="ECO:0007669"/>
    <property type="project" value="UniProtKB-UniRule"/>
</dbReference>
<reference evidence="3" key="1">
    <citation type="submission" date="2015-10" db="EMBL/GenBank/DDBJ databases">
        <title>Extensive mobilome-driven genome diversification in gut-associated Bacteroides vulgatus mpk.</title>
        <authorList>
            <person name="Beier S."/>
            <person name="Lange A."/>
            <person name="Huson D.H."/>
            <person name="Frick J.-S."/>
            <person name="Autenrieth I.B."/>
        </authorList>
    </citation>
    <scope>NUCLEOTIDE SEQUENCE [LARGE SCALE GENOMIC DNA]</scope>
    <source>
        <strain evidence="3">mpk</strain>
    </source>
</reference>
<keyword evidence="1" id="KW-0408">Iron</keyword>
<comment type="similarity">
    <text evidence="1">Belongs to the UPF0313 family.</text>
</comment>
<dbReference type="GO" id="GO:0051539">
    <property type="term" value="F:4 iron, 4 sulfur cluster binding"/>
    <property type="evidence" value="ECO:0007669"/>
    <property type="project" value="UniProtKB-KW"/>
</dbReference>
<dbReference type="SFLD" id="SFLDG01069">
    <property type="entry name" value="UPF0313"/>
    <property type="match status" value="1"/>
</dbReference>
<protein>
    <submittedName>
        <fullName evidence="2">Fe-S oxidoreductase</fullName>
    </submittedName>
</protein>
<name>A0A0P0M281_PHOVU</name>
<dbReference type="PROSITE" id="PS01278">
    <property type="entry name" value="MTTASE_RADICAL"/>
    <property type="match status" value="1"/>
</dbReference>
<sequence length="642" mass="73800">MFSVAKQKKQYLSLKEYKLTDWLPTTKKEVEMRGWNELDVILFSGDAYVDHPSFGPAVIGRLLEAQGLKVAIVPQPNWRDDLRDFKKLGRPRLFFGVSAGCMDSMVNKYTANKRLRSEDAYTPDGRHDMRPEYPSIVYTQILKKIYPDVPVILGGIEASLRRVTHYDYWQDCLRKSILIDSGADLLIYGMGEKPITELCKRMKEGKDSQDGAHLPLQKDIPHDIPQTAYLICKKGSVPSEHSVIECVNEKPDIILHSHEACLKDKKKQAENFRFIEEESNKYEASRILQDTGNETVVVNPPYPPMSQGELDHSFDLPYTRMPHPKYKGKRIPAFDMIKFSVNLHRGCFGGCAFCTISAHQGKFIVSRSKESILREVRAITEMPDFKGYLSDLGGPSANMYAMRGKDEKICRRCKRPSCIHPKVCPNLNTDHRPLLDIYHSVDALPGIKKSFIGSGVRYDLLQYQSKDPAVNRSTAEYTRELIAHHVSGRLKVAPEHTSDQVLQIMRKPSFSQFYDFKKTFDKINKELNMRQQIIPYFISSHPGCTEEDMAELAVITKKLDFHLEQVQDFTPTPMTVATETWYTGYHPYTLQPVFSAKTPKEKLAQRMFFFWYKPEERRAIINELRKIGRADLIDKLYGKYKA</sequence>
<organism evidence="2 3">
    <name type="scientific">Phocaeicola vulgatus</name>
    <name type="common">Bacteroides vulgatus</name>
    <dbReference type="NCBI Taxonomy" id="821"/>
    <lineage>
        <taxon>Bacteria</taxon>
        <taxon>Pseudomonadati</taxon>
        <taxon>Bacteroidota</taxon>
        <taxon>Bacteroidia</taxon>
        <taxon>Bacteroidales</taxon>
        <taxon>Bacteroidaceae</taxon>
        <taxon>Phocaeicola</taxon>
    </lineage>
</organism>
<dbReference type="GO" id="GO:0003824">
    <property type="term" value="F:catalytic activity"/>
    <property type="evidence" value="ECO:0007669"/>
    <property type="project" value="InterPro"/>
</dbReference>
<dbReference type="NCBIfam" id="TIGR03904">
    <property type="entry name" value="SAM_YgiQ"/>
    <property type="match status" value="1"/>
</dbReference>
<reference evidence="2 3" key="2">
    <citation type="journal article" date="2016" name="Genome Biol. Evol.">
        <title>Extensive mobilome-driven genome diversification in mouse gut-associated Bacteroides vulgatus mpk.</title>
        <authorList>
            <person name="Lange A."/>
            <person name="Beier S."/>
            <person name="Steimle A."/>
            <person name="Autenrieth I.B."/>
            <person name="Huson D.H."/>
            <person name="Frick J.S."/>
        </authorList>
    </citation>
    <scope>NUCLEOTIDE SEQUENCE [LARGE SCALE GENOMIC DNA]</scope>
    <source>
        <strain evidence="3">mpk</strain>
    </source>
</reference>
<dbReference type="AlphaFoldDB" id="A0A0P0M281"/>
<dbReference type="InterPro" id="IPR020612">
    <property type="entry name" value="Methylthiotransferase_CS"/>
</dbReference>
<dbReference type="InterPro" id="IPR022946">
    <property type="entry name" value="UPF0313"/>
</dbReference>
<accession>A0A0P0M281</accession>
<feature type="binding site" evidence="1">
    <location>
        <position position="354"/>
    </location>
    <ligand>
        <name>[4Fe-4S] cluster</name>
        <dbReference type="ChEBI" id="CHEBI:49883"/>
        <note>4Fe-4S-S-AdoMet</note>
    </ligand>
</feature>
<evidence type="ECO:0000256" key="1">
    <source>
        <dbReference type="HAMAP-Rule" id="MF_01251"/>
    </source>
</evidence>
<dbReference type="Pfam" id="PF08497">
    <property type="entry name" value="Radical_SAM_N"/>
    <property type="match status" value="1"/>
</dbReference>
<dbReference type="InterPro" id="IPR006638">
    <property type="entry name" value="Elp3/MiaA/NifB-like_rSAM"/>
</dbReference>
<dbReference type="PANTHER" id="PTHR32331">
    <property type="entry name" value="UPF0313 PROTEIN YGIQ"/>
    <property type="match status" value="1"/>
</dbReference>
<comment type="cofactor">
    <cofactor evidence="1">
        <name>[4Fe-4S] cluster</name>
        <dbReference type="ChEBI" id="CHEBI:49883"/>
    </cofactor>
    <text evidence="1">Binds 1 [4Fe-4S] cluster. The cluster is coordinated with 3 cysteines and an exchangeable S-adenosyl-L-methionine.</text>
</comment>
<dbReference type="PROSITE" id="PS51918">
    <property type="entry name" value="RADICAL_SAM"/>
    <property type="match status" value="1"/>
</dbReference>
<evidence type="ECO:0000313" key="3">
    <source>
        <dbReference type="Proteomes" id="UP000061587"/>
    </source>
</evidence>
<dbReference type="InterPro" id="IPR024560">
    <property type="entry name" value="UPF0313_C"/>
</dbReference>
<dbReference type="SFLD" id="SFLDS00029">
    <property type="entry name" value="Radical_SAM"/>
    <property type="match status" value="1"/>
</dbReference>
<dbReference type="SMART" id="SM00729">
    <property type="entry name" value="Elp3"/>
    <property type="match status" value="1"/>
</dbReference>
<feature type="binding site" evidence="1">
    <location>
        <position position="351"/>
    </location>
    <ligand>
        <name>[4Fe-4S] cluster</name>
        <dbReference type="ChEBI" id="CHEBI:49883"/>
        <note>4Fe-4S-S-AdoMet</note>
    </ligand>
</feature>
<dbReference type="Pfam" id="PF11842">
    <property type="entry name" value="DUF3362"/>
    <property type="match status" value="1"/>
</dbReference>
<gene>
    <name evidence="2" type="ORF">BvMPK_1907</name>
</gene>
<dbReference type="HAMAP" id="MF_01251">
    <property type="entry name" value="UPF0313"/>
    <property type="match status" value="1"/>
</dbReference>